<dbReference type="PRINTS" id="PR00035">
    <property type="entry name" value="HTHGNTR"/>
</dbReference>
<name>A0A229VYE1_9BIFI</name>
<reference evidence="5 6" key="1">
    <citation type="submission" date="2017-05" db="EMBL/GenBank/DDBJ databases">
        <title>Bifidobacterium vansinderenii sp. nov.</title>
        <authorList>
            <person name="Lugli G.A."/>
            <person name="Duranti S."/>
            <person name="Mangifesta M."/>
        </authorList>
    </citation>
    <scope>NUCLEOTIDE SEQUENCE [LARGE SCALE GENOMIC DNA]</scope>
    <source>
        <strain evidence="5 6">Tam10B</strain>
    </source>
</reference>
<dbReference type="GO" id="GO:0003700">
    <property type="term" value="F:DNA-binding transcription factor activity"/>
    <property type="evidence" value="ECO:0007669"/>
    <property type="project" value="InterPro"/>
</dbReference>
<evidence type="ECO:0000256" key="1">
    <source>
        <dbReference type="ARBA" id="ARBA00023015"/>
    </source>
</evidence>
<keyword evidence="1" id="KW-0805">Transcription regulation</keyword>
<dbReference type="PANTHER" id="PTHR44846">
    <property type="entry name" value="MANNOSYL-D-GLYCERATE TRANSPORT/METABOLISM SYSTEM REPRESSOR MNGR-RELATED"/>
    <property type="match status" value="1"/>
</dbReference>
<dbReference type="Pfam" id="PF07702">
    <property type="entry name" value="UTRA"/>
    <property type="match status" value="1"/>
</dbReference>
<dbReference type="InterPro" id="IPR028978">
    <property type="entry name" value="Chorismate_lyase_/UTRA_dom_sf"/>
</dbReference>
<dbReference type="EMBL" id="NEWD01000012">
    <property type="protein sequence ID" value="OXN00635.1"/>
    <property type="molecule type" value="Genomic_DNA"/>
</dbReference>
<dbReference type="Gene3D" id="1.10.10.10">
    <property type="entry name" value="Winged helix-like DNA-binding domain superfamily/Winged helix DNA-binding domain"/>
    <property type="match status" value="1"/>
</dbReference>
<dbReference type="RefSeq" id="WP_093960277.1">
    <property type="nucleotide sequence ID" value="NZ_NEWD01000012.1"/>
</dbReference>
<dbReference type="InterPro" id="IPR050679">
    <property type="entry name" value="Bact_HTH_transcr_reg"/>
</dbReference>
<dbReference type="GO" id="GO:0003677">
    <property type="term" value="F:DNA binding"/>
    <property type="evidence" value="ECO:0007669"/>
    <property type="project" value="UniProtKB-KW"/>
</dbReference>
<evidence type="ECO:0000259" key="4">
    <source>
        <dbReference type="PROSITE" id="PS50949"/>
    </source>
</evidence>
<evidence type="ECO:0000256" key="2">
    <source>
        <dbReference type="ARBA" id="ARBA00023125"/>
    </source>
</evidence>
<dbReference type="Pfam" id="PF00392">
    <property type="entry name" value="GntR"/>
    <property type="match status" value="1"/>
</dbReference>
<keyword evidence="6" id="KW-1185">Reference proteome</keyword>
<dbReference type="GO" id="GO:0045892">
    <property type="term" value="P:negative regulation of DNA-templated transcription"/>
    <property type="evidence" value="ECO:0007669"/>
    <property type="project" value="TreeGrafter"/>
</dbReference>
<keyword evidence="3" id="KW-0804">Transcription</keyword>
<dbReference type="SMART" id="SM00345">
    <property type="entry name" value="HTH_GNTR"/>
    <property type="match status" value="1"/>
</dbReference>
<proteinExistence type="predicted"/>
<evidence type="ECO:0000256" key="3">
    <source>
        <dbReference type="ARBA" id="ARBA00023163"/>
    </source>
</evidence>
<dbReference type="InterPro" id="IPR036390">
    <property type="entry name" value="WH_DNA-bd_sf"/>
</dbReference>
<keyword evidence="2" id="KW-0238">DNA-binding</keyword>
<dbReference type="OrthoDB" id="4307011at2"/>
<evidence type="ECO:0000313" key="6">
    <source>
        <dbReference type="Proteomes" id="UP000215433"/>
    </source>
</evidence>
<dbReference type="InterPro" id="IPR036388">
    <property type="entry name" value="WH-like_DNA-bd_sf"/>
</dbReference>
<dbReference type="SUPFAM" id="SSF46785">
    <property type="entry name" value="Winged helix' DNA-binding domain"/>
    <property type="match status" value="1"/>
</dbReference>
<accession>A0A229VYE1</accession>
<dbReference type="PROSITE" id="PS50949">
    <property type="entry name" value="HTH_GNTR"/>
    <property type="match status" value="1"/>
</dbReference>
<organism evidence="5 6">
    <name type="scientific">Bifidobacterium vansinderenii</name>
    <dbReference type="NCBI Taxonomy" id="1984871"/>
    <lineage>
        <taxon>Bacteria</taxon>
        <taxon>Bacillati</taxon>
        <taxon>Actinomycetota</taxon>
        <taxon>Actinomycetes</taxon>
        <taxon>Bifidobacteriales</taxon>
        <taxon>Bifidobacteriaceae</taxon>
        <taxon>Bifidobacterium</taxon>
    </lineage>
</organism>
<protein>
    <submittedName>
        <fullName evidence="5">GntR family transcriptional regulator</fullName>
    </submittedName>
</protein>
<dbReference type="SUPFAM" id="SSF64288">
    <property type="entry name" value="Chorismate lyase-like"/>
    <property type="match status" value="1"/>
</dbReference>
<dbReference type="InterPro" id="IPR000524">
    <property type="entry name" value="Tscrpt_reg_HTH_GntR"/>
</dbReference>
<dbReference type="Proteomes" id="UP000215433">
    <property type="component" value="Unassembled WGS sequence"/>
</dbReference>
<sequence>MTENDLMASFTPSQIGNIPLYEQVASFFKQKIQSGALNPGDRIPTETSLSQDLGISRTTIRQAMDSLVNEGLIIRQRRRGSFVASPKMRRPLNYLYNFTENMRELGATPQSRVLACTVDDARPEIAEKLQLPDTQRRVFHLWRLRCADGNPILLEDTFVPYHLCPGIEDTDFSTHSLYQTLATSYSLNLFHATETIEAIIINTSDAQLLDCKSPAPGYRITRTSHLDTGLVFEYTKSVTNAERCMFQMELYRNPAAAKKSTAVERKVSL</sequence>
<dbReference type="CDD" id="cd07377">
    <property type="entry name" value="WHTH_GntR"/>
    <property type="match status" value="1"/>
</dbReference>
<dbReference type="PANTHER" id="PTHR44846:SF1">
    <property type="entry name" value="MANNOSYL-D-GLYCERATE TRANSPORT_METABOLISM SYSTEM REPRESSOR MNGR-RELATED"/>
    <property type="match status" value="1"/>
</dbReference>
<comment type="caution">
    <text evidence="5">The sequence shown here is derived from an EMBL/GenBank/DDBJ whole genome shotgun (WGS) entry which is preliminary data.</text>
</comment>
<feature type="domain" description="HTH gntR-type" evidence="4">
    <location>
        <begin position="18"/>
        <end position="86"/>
    </location>
</feature>
<dbReference type="SMART" id="SM00866">
    <property type="entry name" value="UTRA"/>
    <property type="match status" value="1"/>
</dbReference>
<dbReference type="FunFam" id="1.10.10.10:FF:000079">
    <property type="entry name" value="GntR family transcriptional regulator"/>
    <property type="match status" value="1"/>
</dbReference>
<dbReference type="Gene3D" id="3.40.1410.10">
    <property type="entry name" value="Chorismate lyase-like"/>
    <property type="match status" value="1"/>
</dbReference>
<evidence type="ECO:0000313" key="5">
    <source>
        <dbReference type="EMBL" id="OXN00635.1"/>
    </source>
</evidence>
<gene>
    <name evidence="5" type="ORF">Tam10B_1106</name>
</gene>
<dbReference type="AlphaFoldDB" id="A0A229VYE1"/>
<dbReference type="InterPro" id="IPR011663">
    <property type="entry name" value="UTRA"/>
</dbReference>